<dbReference type="Pfam" id="PF13814">
    <property type="entry name" value="Replic_Relax"/>
    <property type="match status" value="1"/>
</dbReference>
<gene>
    <name evidence="2" type="ORF">FG87_34730</name>
</gene>
<feature type="compositionally biased region" description="Polar residues" evidence="1">
    <location>
        <begin position="303"/>
        <end position="313"/>
    </location>
</feature>
<accession>A0ABR4Z666</accession>
<feature type="region of interest" description="Disordered" evidence="1">
    <location>
        <begin position="295"/>
        <end position="345"/>
    </location>
</feature>
<evidence type="ECO:0000313" key="3">
    <source>
        <dbReference type="Proteomes" id="UP000031364"/>
    </source>
</evidence>
<feature type="compositionally biased region" description="Pro residues" evidence="1">
    <location>
        <begin position="333"/>
        <end position="345"/>
    </location>
</feature>
<keyword evidence="3" id="KW-1185">Reference proteome</keyword>
<evidence type="ECO:0000313" key="2">
    <source>
        <dbReference type="EMBL" id="KIA60840.1"/>
    </source>
</evidence>
<reference evidence="2 3" key="1">
    <citation type="journal article" date="2014" name="Int. J. Syst. Evol. Microbiol.">
        <title>Nocardia vulneris sp. nov., isolated from wounds of human patients in North America.</title>
        <authorList>
            <person name="Lasker B.A."/>
            <person name="Bell M."/>
            <person name="Klenk H.P."/>
            <person name="Sproer C."/>
            <person name="Schumann C."/>
            <person name="Schumann P."/>
            <person name="Brown J.M."/>
        </authorList>
    </citation>
    <scope>NUCLEOTIDE SEQUENCE [LARGE SCALE GENOMIC DNA]</scope>
    <source>
        <strain evidence="2 3">W9851</strain>
    </source>
</reference>
<sequence>MIGDSLRQKDLRQVEHAGTPAGASVGVLVARLTDRDRWLLRMLYEHRVLTSEHIAALAFPAIGLARRRLRELYRYGVIDRFRPLRAIGSFPYHYILAPAGARVIAAEEGIEPAALRWRHRDAIAIAVGLQLAHAVGVGDWFTSLAEHTRHHDDYSTLHAWWSQTRCARLWGDLVRPDAYGRFSAHHTSIEFFLEYDLATENHSQLTRKLPGYAKLAAATTITTPLLIWFPTHQRETNARTTLFDAWQDLPAPDTVPIATAAADLLDPTGAHTSPADRVWLPLHDTTGHDRARLHELPSRWPPASTTAPGSSDQVDIDAEDPVQPGATIIAAPSPVPPPNPWLAGS</sequence>
<evidence type="ECO:0008006" key="4">
    <source>
        <dbReference type="Google" id="ProtNLM"/>
    </source>
</evidence>
<protein>
    <recommendedName>
        <fullName evidence="4">Replication-relaxation</fullName>
    </recommendedName>
</protein>
<proteinExistence type="predicted"/>
<dbReference type="InterPro" id="IPR025855">
    <property type="entry name" value="Replic_Relax"/>
</dbReference>
<dbReference type="EMBL" id="JNFP01000058">
    <property type="protein sequence ID" value="KIA60840.1"/>
    <property type="molecule type" value="Genomic_DNA"/>
</dbReference>
<evidence type="ECO:0000256" key="1">
    <source>
        <dbReference type="SAM" id="MobiDB-lite"/>
    </source>
</evidence>
<name>A0ABR4Z666_9NOCA</name>
<dbReference type="Proteomes" id="UP000031364">
    <property type="component" value="Unassembled WGS sequence"/>
</dbReference>
<comment type="caution">
    <text evidence="2">The sequence shown here is derived from an EMBL/GenBank/DDBJ whole genome shotgun (WGS) entry which is preliminary data.</text>
</comment>
<organism evidence="2 3">
    <name type="scientific">Nocardia vulneris</name>
    <dbReference type="NCBI Taxonomy" id="1141657"/>
    <lineage>
        <taxon>Bacteria</taxon>
        <taxon>Bacillati</taxon>
        <taxon>Actinomycetota</taxon>
        <taxon>Actinomycetes</taxon>
        <taxon>Mycobacteriales</taxon>
        <taxon>Nocardiaceae</taxon>
        <taxon>Nocardia</taxon>
    </lineage>
</organism>